<dbReference type="Proteomes" id="UP000199372">
    <property type="component" value="Unassembled WGS sequence"/>
</dbReference>
<sequence length="42" mass="5152">MSEERLRAAMMADARAYQLRTGTRRPWNWRPKPEYLFRRVLA</sequence>
<evidence type="ECO:0000313" key="2">
    <source>
        <dbReference type="Proteomes" id="UP000199372"/>
    </source>
</evidence>
<protein>
    <submittedName>
        <fullName evidence="1">Uncharacterized protein</fullName>
    </submittedName>
</protein>
<proteinExistence type="predicted"/>
<gene>
    <name evidence="1" type="ORF">SAMN04488011_1144</name>
</gene>
<dbReference type="EMBL" id="FOCM01000014">
    <property type="protein sequence ID" value="SEO13385.1"/>
    <property type="molecule type" value="Genomic_DNA"/>
</dbReference>
<dbReference type="RefSeq" id="WP_269085892.1">
    <property type="nucleotide sequence ID" value="NZ_FOCM01000014.1"/>
</dbReference>
<name>A0A1H8M7S9_9RHOB</name>
<keyword evidence="2" id="KW-1185">Reference proteome</keyword>
<accession>A0A1H8M7S9</accession>
<dbReference type="AlphaFoldDB" id="A0A1H8M7S9"/>
<organism evidence="1 2">
    <name type="scientific">Palleronia pelagia</name>
    <dbReference type="NCBI Taxonomy" id="387096"/>
    <lineage>
        <taxon>Bacteria</taxon>
        <taxon>Pseudomonadati</taxon>
        <taxon>Pseudomonadota</taxon>
        <taxon>Alphaproteobacteria</taxon>
        <taxon>Rhodobacterales</taxon>
        <taxon>Roseobacteraceae</taxon>
        <taxon>Palleronia</taxon>
    </lineage>
</organism>
<reference evidence="2" key="1">
    <citation type="submission" date="2016-10" db="EMBL/GenBank/DDBJ databases">
        <authorList>
            <person name="Varghese N."/>
            <person name="Submissions S."/>
        </authorList>
    </citation>
    <scope>NUCLEOTIDE SEQUENCE [LARGE SCALE GENOMIC DNA]</scope>
    <source>
        <strain evidence="2">DSM 26893</strain>
    </source>
</reference>
<evidence type="ECO:0000313" key="1">
    <source>
        <dbReference type="EMBL" id="SEO13385.1"/>
    </source>
</evidence>